<sequence length="528" mass="60272">MSRQQSSAAASSIQESEWETFYRLITHDDRNSYYVVSSCANGTWTDTAVKKDSLPALGFNPRASYYMTHNGFTSCCRKSHQVRQLNALFFDLDCHNQDAARTHATVHHALNVLQQAVEAHLLPQPTMTINSGRGVQLFFVLERSVPYRFESGSINQKAVHLFELVQSGLADTLERIVSPVEGLEVDRATFDVSRVSRIPGTFNAKAGQFASLVQHADVFYSLSSLYRFAQSNTQMKTQSLRASFARPASIMRFQPMLMSRLGKLIELQKYRNYDCEGTRELMSFVFYNTAVQIYMRDEAKTRLKTFNNQFIKPLDQKELAGVIASVDEVTNVRGEKGYYLIGAQRLTELLALTPQELVDLNFFESKRSLERKEQKQLTAQRKQTRNHMILSLRQEGYTHAQIANSVGCSPRTVASVLKAAGQTVTRKRTRSYNIISMNRYNKKHDILCNFLSYESLKCSVLPSISLALKLGDSIGLTSGSPSVVRYFKVTKTLFPLILVSFQRALSWHALLYRKRWRFYCLYYCRLLQ</sequence>
<accession>A0A4V1QU54</accession>
<evidence type="ECO:0000313" key="2">
    <source>
        <dbReference type="Proteomes" id="UP000293345"/>
    </source>
</evidence>
<dbReference type="AlphaFoldDB" id="A0A4V1QU54"/>
<protein>
    <submittedName>
        <fullName evidence="1">Helix-turn-helix domain-containing protein</fullName>
    </submittedName>
</protein>
<proteinExistence type="predicted"/>
<reference evidence="1 2" key="1">
    <citation type="submission" date="2019-01" db="EMBL/GenBank/DDBJ databases">
        <title>Senegalimassilia sp. nov. KGMB04484 isolated human feces.</title>
        <authorList>
            <person name="Han K.-I."/>
            <person name="Kim J.-S."/>
            <person name="Lee K.C."/>
            <person name="Suh M.K."/>
            <person name="Eom M.K."/>
            <person name="Lee J.H."/>
            <person name="Park S.-H."/>
            <person name="Kang S.W."/>
            <person name="Park J.-E."/>
            <person name="Oh B.S."/>
            <person name="Yu S.Y."/>
            <person name="Choi S.-H."/>
            <person name="Lee D.H."/>
            <person name="Yoon H."/>
            <person name="Kim B.-Y."/>
            <person name="Lee J.H."/>
            <person name="Lee J.-S."/>
        </authorList>
    </citation>
    <scope>NUCLEOTIDE SEQUENCE [LARGE SCALE GENOMIC DNA]</scope>
    <source>
        <strain evidence="1 2">KGMB04484</strain>
    </source>
</reference>
<dbReference type="Proteomes" id="UP000293345">
    <property type="component" value="Unassembled WGS sequence"/>
</dbReference>
<gene>
    <name evidence="1" type="ORF">ET524_10020</name>
</gene>
<evidence type="ECO:0000313" key="1">
    <source>
        <dbReference type="EMBL" id="RXZ54777.1"/>
    </source>
</evidence>
<name>A0A4V1QU54_9ACTN</name>
<dbReference type="EMBL" id="SDPW01000001">
    <property type="protein sequence ID" value="RXZ54777.1"/>
    <property type="molecule type" value="Genomic_DNA"/>
</dbReference>
<keyword evidence="2" id="KW-1185">Reference proteome</keyword>
<dbReference type="RefSeq" id="WP_129425487.1">
    <property type="nucleotide sequence ID" value="NZ_SDPW01000001.1"/>
</dbReference>
<organism evidence="1 2">
    <name type="scientific">Senegalimassilia faecalis</name>
    <dbReference type="NCBI Taxonomy" id="2509433"/>
    <lineage>
        <taxon>Bacteria</taxon>
        <taxon>Bacillati</taxon>
        <taxon>Actinomycetota</taxon>
        <taxon>Coriobacteriia</taxon>
        <taxon>Coriobacteriales</taxon>
        <taxon>Coriobacteriaceae</taxon>
        <taxon>Senegalimassilia</taxon>
    </lineage>
</organism>
<comment type="caution">
    <text evidence="1">The sequence shown here is derived from an EMBL/GenBank/DDBJ whole genome shotgun (WGS) entry which is preliminary data.</text>
</comment>
<dbReference type="OrthoDB" id="6008408at2"/>